<evidence type="ECO:0000313" key="2">
    <source>
        <dbReference type="EMBL" id="KAJ7328698.1"/>
    </source>
</evidence>
<dbReference type="Gene3D" id="1.25.40.10">
    <property type="entry name" value="Tetratricopeptide repeat domain"/>
    <property type="match status" value="1"/>
</dbReference>
<feature type="non-terminal residue" evidence="2">
    <location>
        <position position="145"/>
    </location>
</feature>
<feature type="signal peptide" evidence="1">
    <location>
        <begin position="1"/>
        <end position="20"/>
    </location>
</feature>
<accession>A0AAD7EKB2</accession>
<dbReference type="EMBL" id="JARIHO010000038">
    <property type="protein sequence ID" value="KAJ7328698.1"/>
    <property type="molecule type" value="Genomic_DNA"/>
</dbReference>
<evidence type="ECO:0000256" key="1">
    <source>
        <dbReference type="SAM" id="SignalP"/>
    </source>
</evidence>
<keyword evidence="3" id="KW-1185">Reference proteome</keyword>
<evidence type="ECO:0000313" key="3">
    <source>
        <dbReference type="Proteomes" id="UP001218218"/>
    </source>
</evidence>
<dbReference type="Proteomes" id="UP001218218">
    <property type="component" value="Unassembled WGS sequence"/>
</dbReference>
<protein>
    <submittedName>
        <fullName evidence="2">Uncharacterized protein</fullName>
    </submittedName>
</protein>
<dbReference type="GO" id="GO:0045048">
    <property type="term" value="P:protein insertion into ER membrane"/>
    <property type="evidence" value="ECO:0007669"/>
    <property type="project" value="InterPro"/>
</dbReference>
<dbReference type="Pfam" id="PF04190">
    <property type="entry name" value="GET4"/>
    <property type="match status" value="1"/>
</dbReference>
<dbReference type="AlphaFoldDB" id="A0AAD7EKB2"/>
<dbReference type="InterPro" id="IPR007317">
    <property type="entry name" value="GET4"/>
</dbReference>
<dbReference type="InterPro" id="IPR011990">
    <property type="entry name" value="TPR-like_helical_dom_sf"/>
</dbReference>
<feature type="chain" id="PRO_5042213858" evidence="1">
    <location>
        <begin position="21"/>
        <end position="145"/>
    </location>
</feature>
<sequence>YLQNSNILTVCTFITHFVAALPRASDSPLQVGDVKVVLVKDQVVNFTQLVVLTCQHVQGQCNKAVQESWVRLCGNYQSRGGLLATPEVRQAQTKVSTLYYALVPPYSQTSNPLGDIILSMFGGLEAAQPTRCVLAPAGISSRGLD</sequence>
<reference evidence="2" key="1">
    <citation type="submission" date="2023-03" db="EMBL/GenBank/DDBJ databases">
        <title>Massive genome expansion in bonnet fungi (Mycena s.s.) driven by repeated elements and novel gene families across ecological guilds.</title>
        <authorList>
            <consortium name="Lawrence Berkeley National Laboratory"/>
            <person name="Harder C.B."/>
            <person name="Miyauchi S."/>
            <person name="Viragh M."/>
            <person name="Kuo A."/>
            <person name="Thoen E."/>
            <person name="Andreopoulos B."/>
            <person name="Lu D."/>
            <person name="Skrede I."/>
            <person name="Drula E."/>
            <person name="Henrissat B."/>
            <person name="Morin E."/>
            <person name="Kohler A."/>
            <person name="Barry K."/>
            <person name="LaButti K."/>
            <person name="Morin E."/>
            <person name="Salamov A."/>
            <person name="Lipzen A."/>
            <person name="Mereny Z."/>
            <person name="Hegedus B."/>
            <person name="Baldrian P."/>
            <person name="Stursova M."/>
            <person name="Weitz H."/>
            <person name="Taylor A."/>
            <person name="Grigoriev I.V."/>
            <person name="Nagy L.G."/>
            <person name="Martin F."/>
            <person name="Kauserud H."/>
        </authorList>
    </citation>
    <scope>NUCLEOTIDE SEQUENCE</scope>
    <source>
        <strain evidence="2">CBHHK002</strain>
    </source>
</reference>
<keyword evidence="1" id="KW-0732">Signal</keyword>
<proteinExistence type="predicted"/>
<name>A0AAD7EKB2_9AGAR</name>
<comment type="caution">
    <text evidence="2">The sequence shown here is derived from an EMBL/GenBank/DDBJ whole genome shotgun (WGS) entry which is preliminary data.</text>
</comment>
<organism evidence="2 3">
    <name type="scientific">Mycena albidolilacea</name>
    <dbReference type="NCBI Taxonomy" id="1033008"/>
    <lineage>
        <taxon>Eukaryota</taxon>
        <taxon>Fungi</taxon>
        <taxon>Dikarya</taxon>
        <taxon>Basidiomycota</taxon>
        <taxon>Agaricomycotina</taxon>
        <taxon>Agaricomycetes</taxon>
        <taxon>Agaricomycetidae</taxon>
        <taxon>Agaricales</taxon>
        <taxon>Marasmiineae</taxon>
        <taxon>Mycenaceae</taxon>
        <taxon>Mycena</taxon>
    </lineage>
</organism>
<gene>
    <name evidence="2" type="ORF">DFH08DRAFT_709198</name>
</gene>